<evidence type="ECO:0000313" key="4">
    <source>
        <dbReference type="EMBL" id="GGG44807.1"/>
    </source>
</evidence>
<dbReference type="SMART" id="SM00448">
    <property type="entry name" value="REC"/>
    <property type="match status" value="1"/>
</dbReference>
<evidence type="ECO:0000259" key="3">
    <source>
        <dbReference type="PROSITE" id="PS50110"/>
    </source>
</evidence>
<accession>A0ABQ1WV75</accession>
<keyword evidence="1 2" id="KW-0597">Phosphoprotein</keyword>
<gene>
    <name evidence="4" type="ORF">GCM10011532_31010</name>
</gene>
<evidence type="ECO:0000256" key="1">
    <source>
        <dbReference type="ARBA" id="ARBA00022553"/>
    </source>
</evidence>
<dbReference type="Pfam" id="PF00072">
    <property type="entry name" value="Response_reg"/>
    <property type="match status" value="1"/>
</dbReference>
<dbReference type="RefSeq" id="WP_011709565.1">
    <property type="nucleotide sequence ID" value="NZ_BMIX01000010.1"/>
</dbReference>
<dbReference type="CDD" id="cd17546">
    <property type="entry name" value="REC_hyHK_CKI1_RcsC-like"/>
    <property type="match status" value="1"/>
</dbReference>
<dbReference type="Gene3D" id="3.40.50.2300">
    <property type="match status" value="1"/>
</dbReference>
<dbReference type="InterPro" id="IPR011006">
    <property type="entry name" value="CheY-like_superfamily"/>
</dbReference>
<dbReference type="SUPFAM" id="SSF52172">
    <property type="entry name" value="CheY-like"/>
    <property type="match status" value="1"/>
</dbReference>
<dbReference type="PANTHER" id="PTHR44591:SF3">
    <property type="entry name" value="RESPONSE REGULATORY DOMAIN-CONTAINING PROTEIN"/>
    <property type="match status" value="1"/>
</dbReference>
<feature type="domain" description="Response regulatory" evidence="3">
    <location>
        <begin position="3"/>
        <end position="117"/>
    </location>
</feature>
<dbReference type="EMBL" id="BMIX01000010">
    <property type="protein sequence ID" value="GGG44807.1"/>
    <property type="molecule type" value="Genomic_DNA"/>
</dbReference>
<proteinExistence type="predicted"/>
<protein>
    <recommendedName>
        <fullName evidence="3">Response regulatory domain-containing protein</fullName>
    </recommendedName>
</protein>
<organism evidence="4 5">
    <name type="scientific">Christiangramia forsetii</name>
    <dbReference type="NCBI Taxonomy" id="411153"/>
    <lineage>
        <taxon>Bacteria</taxon>
        <taxon>Pseudomonadati</taxon>
        <taxon>Bacteroidota</taxon>
        <taxon>Flavobacteriia</taxon>
        <taxon>Flavobacteriales</taxon>
        <taxon>Flavobacteriaceae</taxon>
        <taxon>Christiangramia</taxon>
    </lineage>
</organism>
<sequence>MYKILIVEDDHNLGLMIKDILEFKGYDIILSKKPEVTIDILTDEDIDMVLMDKLMSGIDGTDICTQIRKTEEVYNTPILMMSALPDVEEECKAAGATDFIYKPFEIKLLQEKVKNILEISKDIPQS</sequence>
<dbReference type="Proteomes" id="UP000605733">
    <property type="component" value="Unassembled WGS sequence"/>
</dbReference>
<feature type="modified residue" description="4-aspartylphosphate" evidence="2">
    <location>
        <position position="52"/>
    </location>
</feature>
<dbReference type="InterPro" id="IPR001789">
    <property type="entry name" value="Sig_transdc_resp-reg_receiver"/>
</dbReference>
<evidence type="ECO:0000256" key="2">
    <source>
        <dbReference type="PROSITE-ProRule" id="PRU00169"/>
    </source>
</evidence>
<dbReference type="PROSITE" id="PS50110">
    <property type="entry name" value="RESPONSE_REGULATORY"/>
    <property type="match status" value="1"/>
</dbReference>
<dbReference type="PANTHER" id="PTHR44591">
    <property type="entry name" value="STRESS RESPONSE REGULATOR PROTEIN 1"/>
    <property type="match status" value="1"/>
</dbReference>
<keyword evidence="5" id="KW-1185">Reference proteome</keyword>
<comment type="caution">
    <text evidence="4">The sequence shown here is derived from an EMBL/GenBank/DDBJ whole genome shotgun (WGS) entry which is preliminary data.</text>
</comment>
<reference evidence="5" key="1">
    <citation type="journal article" date="2019" name="Int. J. Syst. Evol. Microbiol.">
        <title>The Global Catalogue of Microorganisms (GCM) 10K type strain sequencing project: providing services to taxonomists for standard genome sequencing and annotation.</title>
        <authorList>
            <consortium name="The Broad Institute Genomics Platform"/>
            <consortium name="The Broad Institute Genome Sequencing Center for Infectious Disease"/>
            <person name="Wu L."/>
            <person name="Ma J."/>
        </authorList>
    </citation>
    <scope>NUCLEOTIDE SEQUENCE [LARGE SCALE GENOMIC DNA]</scope>
    <source>
        <strain evidence="5">CGMCC 1.15422</strain>
    </source>
</reference>
<dbReference type="InterPro" id="IPR050595">
    <property type="entry name" value="Bact_response_regulator"/>
</dbReference>
<name>A0ABQ1WV75_9FLAO</name>
<evidence type="ECO:0000313" key="5">
    <source>
        <dbReference type="Proteomes" id="UP000605733"/>
    </source>
</evidence>